<dbReference type="RefSeq" id="WP_235003341.1">
    <property type="nucleotide sequence ID" value="NZ_OCNK01000003.1"/>
</dbReference>
<name>A0A286GX47_9ACTN</name>
<evidence type="ECO:0000313" key="4">
    <source>
        <dbReference type="Proteomes" id="UP000219482"/>
    </source>
</evidence>
<reference evidence="4" key="1">
    <citation type="submission" date="2017-09" db="EMBL/GenBank/DDBJ databases">
        <authorList>
            <person name="Varghese N."/>
            <person name="Submissions S."/>
        </authorList>
    </citation>
    <scope>NUCLEOTIDE SEQUENCE [LARGE SCALE GENOMIC DNA]</scope>
    <source>
        <strain evidence="4">DSM 44270</strain>
    </source>
</reference>
<evidence type="ECO:0000313" key="3">
    <source>
        <dbReference type="EMBL" id="SOE00071.1"/>
    </source>
</evidence>
<keyword evidence="4" id="KW-1185">Reference proteome</keyword>
<keyword evidence="3" id="KW-0418">Kinase</keyword>
<feature type="region of interest" description="Disordered" evidence="1">
    <location>
        <begin position="1"/>
        <end position="27"/>
    </location>
</feature>
<dbReference type="Pfam" id="PF02518">
    <property type="entry name" value="HATPase_c"/>
    <property type="match status" value="1"/>
</dbReference>
<dbReference type="AlphaFoldDB" id="A0A286GX47"/>
<evidence type="ECO:0000259" key="2">
    <source>
        <dbReference type="Pfam" id="PF02518"/>
    </source>
</evidence>
<dbReference type="InterPro" id="IPR003594">
    <property type="entry name" value="HATPase_dom"/>
</dbReference>
<organism evidence="3 4">
    <name type="scientific">Blastococcus haudaquaticus</name>
    <dbReference type="NCBI Taxonomy" id="1938745"/>
    <lineage>
        <taxon>Bacteria</taxon>
        <taxon>Bacillati</taxon>
        <taxon>Actinomycetota</taxon>
        <taxon>Actinomycetes</taxon>
        <taxon>Geodermatophilales</taxon>
        <taxon>Geodermatophilaceae</taxon>
        <taxon>Blastococcus</taxon>
    </lineage>
</organism>
<protein>
    <submittedName>
        <fullName evidence="3">Histidine kinase-, DNA gyrase B-, and HSP90-like ATPase</fullName>
    </submittedName>
</protein>
<dbReference type="SUPFAM" id="SSF55874">
    <property type="entry name" value="ATPase domain of HSP90 chaperone/DNA topoisomerase II/histidine kinase"/>
    <property type="match status" value="1"/>
</dbReference>
<gene>
    <name evidence="3" type="ORF">SAMN06272739_2384</name>
</gene>
<dbReference type="GO" id="GO:0016301">
    <property type="term" value="F:kinase activity"/>
    <property type="evidence" value="ECO:0007669"/>
    <property type="project" value="UniProtKB-KW"/>
</dbReference>
<keyword evidence="3" id="KW-0808">Transferase</keyword>
<dbReference type="Gene3D" id="3.30.565.10">
    <property type="entry name" value="Histidine kinase-like ATPase, C-terminal domain"/>
    <property type="match status" value="1"/>
</dbReference>
<dbReference type="InterPro" id="IPR036890">
    <property type="entry name" value="HATPase_C_sf"/>
</dbReference>
<dbReference type="Proteomes" id="UP000219482">
    <property type="component" value="Unassembled WGS sequence"/>
</dbReference>
<dbReference type="EMBL" id="OCNK01000003">
    <property type="protein sequence ID" value="SOE00071.1"/>
    <property type="molecule type" value="Genomic_DNA"/>
</dbReference>
<feature type="compositionally biased region" description="Basic residues" evidence="1">
    <location>
        <begin position="8"/>
        <end position="17"/>
    </location>
</feature>
<proteinExistence type="predicted"/>
<feature type="domain" description="Histidine kinase/HSP90-like ATPase" evidence="2">
    <location>
        <begin position="132"/>
        <end position="213"/>
    </location>
</feature>
<accession>A0A286GX47</accession>
<evidence type="ECO:0000256" key="1">
    <source>
        <dbReference type="SAM" id="MobiDB-lite"/>
    </source>
</evidence>
<sequence>MPPLLRSLRTRLRRSAPVRRADPPPSTEDALVRALCHDMRGSLSCLESALHHLDRTTPGRDEVLVLAQAQAAHLTSLLRTAEATGGAPPRRADRGRMIPEVVAASVAASGLPRGQLTVQLDATAGGVEVGDARLQRILVNLLENAHRHGNGAPVQLGITSGGGWVEFAVTQAGIPVQRIVEHLRTTRPPADLTGLGLWSVQQQARELGGWVVWDDVDDALTLRVQLPDH</sequence>